<evidence type="ECO:0000256" key="2">
    <source>
        <dbReference type="ARBA" id="ARBA00022630"/>
    </source>
</evidence>
<dbReference type="Pfam" id="PF01494">
    <property type="entry name" value="FAD_binding_3"/>
    <property type="match status" value="1"/>
</dbReference>
<evidence type="ECO:0000313" key="7">
    <source>
        <dbReference type="Proteomes" id="UP000696485"/>
    </source>
</evidence>
<dbReference type="GO" id="GO:0071949">
    <property type="term" value="F:FAD binding"/>
    <property type="evidence" value="ECO:0007669"/>
    <property type="project" value="InterPro"/>
</dbReference>
<dbReference type="PANTHER" id="PTHR47356:SF2">
    <property type="entry name" value="FAD-BINDING DOMAIN-CONTAINING PROTEIN-RELATED"/>
    <property type="match status" value="1"/>
</dbReference>
<dbReference type="Proteomes" id="UP000696485">
    <property type="component" value="Unassembled WGS sequence"/>
</dbReference>
<evidence type="ECO:0000256" key="4">
    <source>
        <dbReference type="ARBA" id="ARBA00023002"/>
    </source>
</evidence>
<evidence type="ECO:0000256" key="1">
    <source>
        <dbReference type="ARBA" id="ARBA00007992"/>
    </source>
</evidence>
<keyword evidence="4" id="KW-0560">Oxidoreductase</keyword>
<protein>
    <recommendedName>
        <fullName evidence="5">FAD-binding domain-containing protein</fullName>
    </recommendedName>
</protein>
<proteinExistence type="inferred from homology"/>
<dbReference type="EMBL" id="JAAAUY010000323">
    <property type="protein sequence ID" value="KAF9331430.1"/>
    <property type="molecule type" value="Genomic_DNA"/>
</dbReference>
<organism evidence="6 7">
    <name type="scientific">Podila minutissima</name>
    <dbReference type="NCBI Taxonomy" id="64525"/>
    <lineage>
        <taxon>Eukaryota</taxon>
        <taxon>Fungi</taxon>
        <taxon>Fungi incertae sedis</taxon>
        <taxon>Mucoromycota</taxon>
        <taxon>Mortierellomycotina</taxon>
        <taxon>Mortierellomycetes</taxon>
        <taxon>Mortierellales</taxon>
        <taxon>Mortierellaceae</taxon>
        <taxon>Podila</taxon>
    </lineage>
</organism>
<dbReference type="InterPro" id="IPR050562">
    <property type="entry name" value="FAD_mOase_fung"/>
</dbReference>
<keyword evidence="2" id="KW-0285">Flavoprotein</keyword>
<evidence type="ECO:0000256" key="3">
    <source>
        <dbReference type="ARBA" id="ARBA00022827"/>
    </source>
</evidence>
<dbReference type="PANTHER" id="PTHR47356">
    <property type="entry name" value="FAD-DEPENDENT MONOOXYGENASE ASQG-RELATED"/>
    <property type="match status" value="1"/>
</dbReference>
<evidence type="ECO:0000313" key="6">
    <source>
        <dbReference type="EMBL" id="KAF9331430.1"/>
    </source>
</evidence>
<evidence type="ECO:0000259" key="5">
    <source>
        <dbReference type="Pfam" id="PF01494"/>
    </source>
</evidence>
<comment type="caution">
    <text evidence="6">The sequence shown here is derived from an EMBL/GenBank/DDBJ whole genome shotgun (WGS) entry which is preliminary data.</text>
</comment>
<reference evidence="6" key="1">
    <citation type="journal article" date="2020" name="Fungal Divers.">
        <title>Resolving the Mortierellaceae phylogeny through synthesis of multi-gene phylogenetics and phylogenomics.</title>
        <authorList>
            <person name="Vandepol N."/>
            <person name="Liber J."/>
            <person name="Desiro A."/>
            <person name="Na H."/>
            <person name="Kennedy M."/>
            <person name="Barry K."/>
            <person name="Grigoriev I.V."/>
            <person name="Miller A.N."/>
            <person name="O'Donnell K."/>
            <person name="Stajich J.E."/>
            <person name="Bonito G."/>
        </authorList>
    </citation>
    <scope>NUCLEOTIDE SEQUENCE</scope>
    <source>
        <strain evidence="6">NVP1</strain>
    </source>
</reference>
<sequence>MEEYIHLSKRVLSYTQDDEGVIVNCSDNSSYCGEILVGADGAYSAIRQQLFKDLKKEGKLPASDDVPLPYSCVCLVGQTCTLDPEEFPYLKQPLSQAHFILGDYDYTWMAFTSKKNSYCWMVIQFLNKETSKQNDSFRNSEWGPEAAEAMCKDVRHFKLPSGEEGKSLSIGDLIDKSPKDLISKVMLEEKVFDTWFGGRTVLLGDACHKMNPTGAAGALTAMHDAVALANWINTLQRPTMSDLDEVFNKYHTERHPVAKEAFDTSKMFTKNIGKSFSAVFTRFLMKRVPAWLWRRLQIQMSAARSQVSFLPLVEDKGEVKPMHQPSLHKTLAILEKQGRVVQPCVGTAGPATV</sequence>
<feature type="domain" description="FAD-binding" evidence="5">
    <location>
        <begin position="182"/>
        <end position="264"/>
    </location>
</feature>
<dbReference type="Gene3D" id="3.50.50.60">
    <property type="entry name" value="FAD/NAD(P)-binding domain"/>
    <property type="match status" value="1"/>
</dbReference>
<accession>A0A9P5VLK7</accession>
<dbReference type="InterPro" id="IPR002938">
    <property type="entry name" value="FAD-bd"/>
</dbReference>
<keyword evidence="3" id="KW-0274">FAD</keyword>
<dbReference type="AlphaFoldDB" id="A0A9P5VLK7"/>
<gene>
    <name evidence="6" type="ORF">BG006_005715</name>
</gene>
<dbReference type="GO" id="GO:0004497">
    <property type="term" value="F:monooxygenase activity"/>
    <property type="evidence" value="ECO:0007669"/>
    <property type="project" value="InterPro"/>
</dbReference>
<comment type="similarity">
    <text evidence="1">Belongs to the paxM FAD-dependent monooxygenase family.</text>
</comment>
<dbReference type="InterPro" id="IPR036188">
    <property type="entry name" value="FAD/NAD-bd_sf"/>
</dbReference>
<keyword evidence="7" id="KW-1185">Reference proteome</keyword>
<name>A0A9P5VLK7_9FUNG</name>
<dbReference type="SUPFAM" id="SSF51905">
    <property type="entry name" value="FAD/NAD(P)-binding domain"/>
    <property type="match status" value="1"/>
</dbReference>